<name>A0A0F7ULF7_NEOCL</name>
<evidence type="ECO:0000256" key="5">
    <source>
        <dbReference type="ARBA" id="ARBA00023134"/>
    </source>
</evidence>
<proteinExistence type="inferred from homology"/>
<reference evidence="7" key="1">
    <citation type="journal article" date="2015" name="PLoS ONE">
        <title>Comprehensive Evaluation of Toxoplasma gondii VEG and Neospora caninum LIV Genomes with Tachyzoite Stage Transcriptome and Proteome Defines Novel Transcript Features.</title>
        <authorList>
            <person name="Ramaprasad A."/>
            <person name="Mourier T."/>
            <person name="Naeem R."/>
            <person name="Malas T.B."/>
            <person name="Moussa E."/>
            <person name="Panigrahi A."/>
            <person name="Vermont S.J."/>
            <person name="Otto T.D."/>
            <person name="Wastling J."/>
            <person name="Pain A."/>
        </authorList>
    </citation>
    <scope>NUCLEOTIDE SEQUENCE</scope>
    <source>
        <strain evidence="7">Liverpool</strain>
    </source>
</reference>
<dbReference type="Pfam" id="PF04670">
    <property type="entry name" value="Gtr1_RagA"/>
    <property type="match status" value="2"/>
</dbReference>
<evidence type="ECO:0000256" key="6">
    <source>
        <dbReference type="SAM" id="MobiDB-lite"/>
    </source>
</evidence>
<evidence type="ECO:0000256" key="1">
    <source>
        <dbReference type="ARBA" id="ARBA00004496"/>
    </source>
</evidence>
<evidence type="ECO:0000256" key="4">
    <source>
        <dbReference type="ARBA" id="ARBA00022741"/>
    </source>
</evidence>
<comment type="similarity">
    <text evidence="2">Belongs to the GTR/RAG GTP-binding protein family.</text>
</comment>
<dbReference type="GO" id="GO:1990131">
    <property type="term" value="C:Gtr1-Gtr2 GTPase complex"/>
    <property type="evidence" value="ECO:0007669"/>
    <property type="project" value="TreeGrafter"/>
</dbReference>
<dbReference type="Gene3D" id="3.30.450.190">
    <property type="match status" value="1"/>
</dbReference>
<feature type="compositionally biased region" description="Low complexity" evidence="6">
    <location>
        <begin position="113"/>
        <end position="201"/>
    </location>
</feature>
<dbReference type="GO" id="GO:1904263">
    <property type="term" value="P:positive regulation of TORC1 signaling"/>
    <property type="evidence" value="ECO:0007669"/>
    <property type="project" value="TreeGrafter"/>
</dbReference>
<evidence type="ECO:0000313" key="7">
    <source>
        <dbReference type="EMBL" id="CEL69002.1"/>
    </source>
</evidence>
<dbReference type="GO" id="GO:0005634">
    <property type="term" value="C:nucleus"/>
    <property type="evidence" value="ECO:0007669"/>
    <property type="project" value="TreeGrafter"/>
</dbReference>
<accession>A0A0F7ULF7</accession>
<dbReference type="AlphaFoldDB" id="A0A0F7ULF7"/>
<feature type="region of interest" description="Disordered" evidence="6">
    <location>
        <begin position="113"/>
        <end position="228"/>
    </location>
</feature>
<gene>
    <name evidence="7" type="ORF">BN1204_047280</name>
</gene>
<dbReference type="GO" id="GO:0009267">
    <property type="term" value="P:cellular response to starvation"/>
    <property type="evidence" value="ECO:0007669"/>
    <property type="project" value="TreeGrafter"/>
</dbReference>
<dbReference type="GO" id="GO:0003924">
    <property type="term" value="F:GTPase activity"/>
    <property type="evidence" value="ECO:0007669"/>
    <property type="project" value="TreeGrafter"/>
</dbReference>
<keyword evidence="5" id="KW-0342">GTP-binding</keyword>
<sequence length="479" mass="52144">MENNSEATSKLLLMGRAGAGKSSMRSIIFANYMPRDTHKQTPTTNVEHSKLRFLGSLELSIWDCGGQDIFMENYFELQREHIFRNAEVLVYALEVRRGSLIAAQMVESAEGAASCGSSDRPSQSASSSSALRSSSSSSSSAGPRSSSSSSAVLHSPSSSSSPVQPSPCASSSLPPSSPSPSLSVPRASPSPSSAAHSPVSSDVPGGASAHSKRRARSPSFRLSSTPRFPLSTRRLPSAFAATVKSFSSTGTPSALREIAQTDARLRELAKDARYLSEALESIRAFSPGAKVFVLVHKMDIVPHAERPQITAFYQKLVRDLAQEKEVGVFATSIWEETLFQAWSTIVASLVPHAEDLQRDLRVLSELCVADEIVLFEKNTFLVLSRWSRREHPDTHRFEKVSSSCKQFKITCAKSQSNFSSFVARTPTFSAFIERFTRNTYIMIIISDPGVEPAATLCNIDRAREAFSKFSQAMQIGPSL</sequence>
<dbReference type="Gene3D" id="3.40.50.300">
    <property type="entry name" value="P-loop containing nucleotide triphosphate hydrolases"/>
    <property type="match status" value="2"/>
</dbReference>
<organism evidence="7">
    <name type="scientific">Neospora caninum (strain Liverpool)</name>
    <dbReference type="NCBI Taxonomy" id="572307"/>
    <lineage>
        <taxon>Eukaryota</taxon>
        <taxon>Sar</taxon>
        <taxon>Alveolata</taxon>
        <taxon>Apicomplexa</taxon>
        <taxon>Conoidasida</taxon>
        <taxon>Coccidia</taxon>
        <taxon>Eucoccidiorida</taxon>
        <taxon>Eimeriorina</taxon>
        <taxon>Sarcocystidae</taxon>
        <taxon>Neospora</taxon>
    </lineage>
</organism>
<keyword evidence="3" id="KW-0963">Cytoplasm</keyword>
<evidence type="ECO:0000256" key="2">
    <source>
        <dbReference type="ARBA" id="ARBA00007756"/>
    </source>
</evidence>
<dbReference type="FunFam" id="3.30.450.190:FF:000002">
    <property type="entry name" value="Ras-related GTP-binding protein A"/>
    <property type="match status" value="1"/>
</dbReference>
<dbReference type="EMBL" id="LN714485">
    <property type="protein sequence ID" value="CEL69002.1"/>
    <property type="molecule type" value="Genomic_DNA"/>
</dbReference>
<keyword evidence="4" id="KW-0547">Nucleotide-binding</keyword>
<dbReference type="GO" id="GO:0005525">
    <property type="term" value="F:GTP binding"/>
    <property type="evidence" value="ECO:0007669"/>
    <property type="project" value="UniProtKB-KW"/>
</dbReference>
<dbReference type="PANTHER" id="PTHR11259">
    <property type="entry name" value="RAS-RELATED GTP BINDING RAG/GTR YEAST"/>
    <property type="match status" value="1"/>
</dbReference>
<dbReference type="InterPro" id="IPR027417">
    <property type="entry name" value="P-loop_NTPase"/>
</dbReference>
<dbReference type="InterPro" id="IPR006762">
    <property type="entry name" value="Gtr1_RagA"/>
</dbReference>
<dbReference type="SUPFAM" id="SSF52540">
    <property type="entry name" value="P-loop containing nucleoside triphosphate hydrolases"/>
    <property type="match status" value="1"/>
</dbReference>
<dbReference type="PANTHER" id="PTHR11259:SF1">
    <property type="entry name" value="RAS-RELATED GTP-BINDING PROTEIN"/>
    <property type="match status" value="1"/>
</dbReference>
<dbReference type="GO" id="GO:0010507">
    <property type="term" value="P:negative regulation of autophagy"/>
    <property type="evidence" value="ECO:0007669"/>
    <property type="project" value="TreeGrafter"/>
</dbReference>
<comment type="subcellular location">
    <subcellularLocation>
        <location evidence="1">Cytoplasm</location>
    </subcellularLocation>
</comment>
<evidence type="ECO:0000256" key="3">
    <source>
        <dbReference type="ARBA" id="ARBA00022490"/>
    </source>
</evidence>
<dbReference type="GO" id="GO:0005764">
    <property type="term" value="C:lysosome"/>
    <property type="evidence" value="ECO:0007669"/>
    <property type="project" value="TreeGrafter"/>
</dbReference>
<protein>
    <submittedName>
        <fullName evidence="7">Gtr1/ragA G protein domain-containing protein,putative</fullName>
    </submittedName>
</protein>